<gene>
    <name evidence="8" type="primary">aim22</name>
    <name evidence="8" type="ORF">Cob_v009583</name>
</gene>
<comment type="caution">
    <text evidence="8">The sequence shown here is derived from an EMBL/GenBank/DDBJ whole genome shotgun (WGS) entry which is preliminary data.</text>
</comment>
<feature type="chain" id="PRO_5019823715" description="Putative lipoate-protein ligase A" evidence="6">
    <location>
        <begin position="19"/>
        <end position="875"/>
    </location>
</feature>
<sequence>MHWLSLLIPTIFLPTALADPRPNYKPLPPLREQAATQDLWTSQRKAQIPALLKKHGVEAWLVSQREYAEETVFWSLKPATAFSARRRTTCLYLAEPLASSARQPGCIVGWTTDVWDLLKQHLAAANPSTIAVNAHPEIAFASGLHAGEYQAMAAGLGGEWTSRMVVKPEIAVEYIASQPAAKLPQYREIMETAWAMIARAFSEEVVVPGRTTAGDVEWWLREEIVAHNFSTWFHPSVSVVDEALPFLMEVEQQDLEGGAGGRVIEYGDMLHVDFGLTAMGLNTDTQHLGYVLRPDEDDVPASLKEGLKKGNKLQDIVRRNIAVGKTGNEMLKSSLEEMHAEGIQGRVYTHPIGDFGHAAGPLIGLTNMQDYVSASGELAAVRNMWFSVELFVEHYVPERNQTLWFALEEDVYWAGEDKGWQWVCNPQPHLNTVVRQIKALSHHAKRLIHETLTISCWALIQGHCESSTVLVSLSLAGSNNVRYSSYTTDLLAIYISKSRSPYINLSIEHHLLQTTPSDSTVLFLYTNRPSIVIGRNQNPWLEVNLPLLQSLDSNDAIDLVRRRSGGGTVFHDEGNVNYSVICPPANFDRDTHAEMVVRALTSLGVDSAAVNCRHDIVVTVPPASPTTPTKTRADDTTSSTAASTTTPTPALSCTGKLLANAENTYKISGSAYKLTRLRSLHHGTCLLSSPNLPRIGRFLRSPAEPFIKARGVESVRSRIRNVGIQDTKQFEKAVVAEFGKMYGAFDVEAELGEEDAEQVERVKKGIRELESRDWIYGQTPLFTFSTHPFEEDARERPTLPANFKLSFESRHGLIQQFTLDGISSAKPKTLSKAILDSQLWEIGDWTERLRAGGLEDKDASAVGQWLNSVLGKTQV</sequence>
<comment type="pathway">
    <text evidence="2">Protein modification; protein lipoylation via exogenous pathway; protein N(6)-(lipoyl)lysine from lipoate: step 2/2.</text>
</comment>
<dbReference type="InterPro" id="IPR004562">
    <property type="entry name" value="LipoylTrfase_LipoateP_Ligase"/>
</dbReference>
<dbReference type="PANTHER" id="PTHR12561">
    <property type="entry name" value="LIPOATE-PROTEIN LIGASE"/>
    <property type="match status" value="1"/>
</dbReference>
<evidence type="ECO:0000313" key="9">
    <source>
        <dbReference type="Proteomes" id="UP000014480"/>
    </source>
</evidence>
<dbReference type="PANTHER" id="PTHR12561:SF3">
    <property type="entry name" value="LIPOYLTRANSFERASE 1, MITOCHONDRIAL"/>
    <property type="match status" value="1"/>
</dbReference>
<comment type="similarity">
    <text evidence="3">Belongs to the LplA family.</text>
</comment>
<dbReference type="InterPro" id="IPR045864">
    <property type="entry name" value="aa-tRNA-synth_II/BPL/LPL"/>
</dbReference>
<evidence type="ECO:0000256" key="4">
    <source>
        <dbReference type="ARBA" id="ARBA00015925"/>
    </source>
</evidence>
<feature type="signal peptide" evidence="6">
    <location>
        <begin position="1"/>
        <end position="18"/>
    </location>
</feature>
<dbReference type="Proteomes" id="UP000014480">
    <property type="component" value="Unassembled WGS sequence"/>
</dbReference>
<dbReference type="OrthoDB" id="3632757at2759"/>
<dbReference type="SUPFAM" id="SSF55681">
    <property type="entry name" value="Class II aaRS and biotin synthetases"/>
    <property type="match status" value="1"/>
</dbReference>
<dbReference type="GO" id="GO:0009249">
    <property type="term" value="P:protein lipoylation"/>
    <property type="evidence" value="ECO:0007669"/>
    <property type="project" value="InterPro"/>
</dbReference>
<protein>
    <recommendedName>
        <fullName evidence="4">Putative lipoate-protein ligase A</fullName>
    </recommendedName>
</protein>
<evidence type="ECO:0000313" key="8">
    <source>
        <dbReference type="EMBL" id="TDZ17424.1"/>
    </source>
</evidence>
<dbReference type="Gene3D" id="3.90.230.10">
    <property type="entry name" value="Creatinase/methionine aminopeptidase superfamily"/>
    <property type="match status" value="1"/>
</dbReference>
<keyword evidence="6" id="KW-0732">Signal</keyword>
<proteinExistence type="inferred from homology"/>
<comment type="function">
    <text evidence="1">Catalyzes both the ATP-dependent activation of exogenously supplied lipoate to lipoyl-AMP and the transfer of the activated lipoyl onto the lipoyl domains of lipoate-dependent enzymes.</text>
</comment>
<organism evidence="8 9">
    <name type="scientific">Colletotrichum orbiculare (strain 104-T / ATCC 96160 / CBS 514.97 / LARS 414 / MAFF 240422)</name>
    <name type="common">Cucumber anthracnose fungus</name>
    <name type="synonym">Colletotrichum lagenarium</name>
    <dbReference type="NCBI Taxonomy" id="1213857"/>
    <lineage>
        <taxon>Eukaryota</taxon>
        <taxon>Fungi</taxon>
        <taxon>Dikarya</taxon>
        <taxon>Ascomycota</taxon>
        <taxon>Pezizomycotina</taxon>
        <taxon>Sordariomycetes</taxon>
        <taxon>Hypocreomycetidae</taxon>
        <taxon>Glomerellales</taxon>
        <taxon>Glomerellaceae</taxon>
        <taxon>Colletotrichum</taxon>
        <taxon>Colletotrichum orbiculare species complex</taxon>
    </lineage>
</organism>
<evidence type="ECO:0000256" key="1">
    <source>
        <dbReference type="ARBA" id="ARBA00003253"/>
    </source>
</evidence>
<keyword evidence="9" id="KW-1185">Reference proteome</keyword>
<dbReference type="STRING" id="1213857.A0A484FIM1"/>
<evidence type="ECO:0000256" key="2">
    <source>
        <dbReference type="ARBA" id="ARBA00005085"/>
    </source>
</evidence>
<dbReference type="GO" id="GO:0017118">
    <property type="term" value="F:lipoyltransferase activity"/>
    <property type="evidence" value="ECO:0007669"/>
    <property type="project" value="TreeGrafter"/>
</dbReference>
<name>A0A484FIM1_COLOR</name>
<dbReference type="InterPro" id="IPR004143">
    <property type="entry name" value="BPL_LPL_catalytic"/>
</dbReference>
<dbReference type="UniPathway" id="UPA00537">
    <property type="reaction ID" value="UER00595"/>
</dbReference>
<dbReference type="InterPro" id="IPR036005">
    <property type="entry name" value="Creatinase/aminopeptidase-like"/>
</dbReference>
<dbReference type="PROSITE" id="PS51733">
    <property type="entry name" value="BPL_LPL_CATALYTIC"/>
    <property type="match status" value="1"/>
</dbReference>
<dbReference type="GO" id="GO:0005739">
    <property type="term" value="C:mitochondrion"/>
    <property type="evidence" value="ECO:0007669"/>
    <property type="project" value="TreeGrafter"/>
</dbReference>
<dbReference type="Pfam" id="PF21948">
    <property type="entry name" value="LplA-B_cat"/>
    <property type="match status" value="1"/>
</dbReference>
<reference evidence="9" key="1">
    <citation type="journal article" date="2013" name="New Phytol.">
        <title>Comparative genomic and transcriptomic analyses reveal the hemibiotrophic stage shift of Colletotrichum fungi.</title>
        <authorList>
            <person name="Gan P."/>
            <person name="Ikeda K."/>
            <person name="Irieda H."/>
            <person name="Narusaka M."/>
            <person name="O'Connell R.J."/>
            <person name="Narusaka Y."/>
            <person name="Takano Y."/>
            <person name="Kubo Y."/>
            <person name="Shirasu K."/>
        </authorList>
    </citation>
    <scope>NUCLEOTIDE SEQUENCE [LARGE SCALE GENOMIC DNA]</scope>
    <source>
        <strain evidence="9">104-T / ATCC 96160 / CBS 514.97 / LARS 414 / MAFF 240422</strain>
    </source>
</reference>
<evidence type="ECO:0000256" key="6">
    <source>
        <dbReference type="SAM" id="SignalP"/>
    </source>
</evidence>
<dbReference type="EMBL" id="AMCV02000028">
    <property type="protein sequence ID" value="TDZ17424.1"/>
    <property type="molecule type" value="Genomic_DNA"/>
</dbReference>
<dbReference type="AlphaFoldDB" id="A0A484FIM1"/>
<dbReference type="CDD" id="cd16443">
    <property type="entry name" value="LplA"/>
    <property type="match status" value="1"/>
</dbReference>
<feature type="domain" description="BPL/LPL catalytic" evidence="7">
    <location>
        <begin position="516"/>
        <end position="746"/>
    </location>
</feature>
<dbReference type="GO" id="GO:0016874">
    <property type="term" value="F:ligase activity"/>
    <property type="evidence" value="ECO:0007669"/>
    <property type="project" value="UniProtKB-KW"/>
</dbReference>
<evidence type="ECO:0000256" key="5">
    <source>
        <dbReference type="SAM" id="MobiDB-lite"/>
    </source>
</evidence>
<evidence type="ECO:0000256" key="3">
    <source>
        <dbReference type="ARBA" id="ARBA00008242"/>
    </source>
</evidence>
<keyword evidence="8" id="KW-0436">Ligase</keyword>
<dbReference type="SUPFAM" id="SSF55920">
    <property type="entry name" value="Creatinase/aminopeptidase"/>
    <property type="match status" value="1"/>
</dbReference>
<reference evidence="9" key="2">
    <citation type="journal article" date="2019" name="Mol. Plant Microbe Interact.">
        <title>Genome sequence resources for four phytopathogenic fungi from the Colletotrichum orbiculare species complex.</title>
        <authorList>
            <person name="Gan P."/>
            <person name="Tsushima A."/>
            <person name="Narusaka M."/>
            <person name="Narusaka Y."/>
            <person name="Takano Y."/>
            <person name="Kubo Y."/>
            <person name="Shirasu K."/>
        </authorList>
    </citation>
    <scope>GENOME REANNOTATION</scope>
    <source>
        <strain evidence="9">104-T / ATCC 96160 / CBS 514.97 / LARS 414 / MAFF 240422</strain>
    </source>
</reference>
<evidence type="ECO:0000259" key="7">
    <source>
        <dbReference type="PROSITE" id="PS51733"/>
    </source>
</evidence>
<accession>A0A484FIM1</accession>
<feature type="region of interest" description="Disordered" evidence="5">
    <location>
        <begin position="621"/>
        <end position="647"/>
    </location>
</feature>
<dbReference type="Gene3D" id="3.30.930.10">
    <property type="entry name" value="Bira Bifunctional Protein, Domain 2"/>
    <property type="match status" value="1"/>
</dbReference>